<dbReference type="Proteomes" id="UP000308600">
    <property type="component" value="Unassembled WGS sequence"/>
</dbReference>
<evidence type="ECO:0000313" key="2">
    <source>
        <dbReference type="Proteomes" id="UP000308600"/>
    </source>
</evidence>
<organism evidence="1 2">
    <name type="scientific">Pluteus cervinus</name>
    <dbReference type="NCBI Taxonomy" id="181527"/>
    <lineage>
        <taxon>Eukaryota</taxon>
        <taxon>Fungi</taxon>
        <taxon>Dikarya</taxon>
        <taxon>Basidiomycota</taxon>
        <taxon>Agaricomycotina</taxon>
        <taxon>Agaricomycetes</taxon>
        <taxon>Agaricomycetidae</taxon>
        <taxon>Agaricales</taxon>
        <taxon>Pluteineae</taxon>
        <taxon>Pluteaceae</taxon>
        <taxon>Pluteus</taxon>
    </lineage>
</organism>
<reference evidence="1 2" key="1">
    <citation type="journal article" date="2019" name="Nat. Ecol. Evol.">
        <title>Megaphylogeny resolves global patterns of mushroom evolution.</title>
        <authorList>
            <person name="Varga T."/>
            <person name="Krizsan K."/>
            <person name="Foldi C."/>
            <person name="Dima B."/>
            <person name="Sanchez-Garcia M."/>
            <person name="Sanchez-Ramirez S."/>
            <person name="Szollosi G.J."/>
            <person name="Szarkandi J.G."/>
            <person name="Papp V."/>
            <person name="Albert L."/>
            <person name="Andreopoulos W."/>
            <person name="Angelini C."/>
            <person name="Antonin V."/>
            <person name="Barry K.W."/>
            <person name="Bougher N.L."/>
            <person name="Buchanan P."/>
            <person name="Buyck B."/>
            <person name="Bense V."/>
            <person name="Catcheside P."/>
            <person name="Chovatia M."/>
            <person name="Cooper J."/>
            <person name="Damon W."/>
            <person name="Desjardin D."/>
            <person name="Finy P."/>
            <person name="Geml J."/>
            <person name="Haridas S."/>
            <person name="Hughes K."/>
            <person name="Justo A."/>
            <person name="Karasinski D."/>
            <person name="Kautmanova I."/>
            <person name="Kiss B."/>
            <person name="Kocsube S."/>
            <person name="Kotiranta H."/>
            <person name="LaButti K.M."/>
            <person name="Lechner B.E."/>
            <person name="Liimatainen K."/>
            <person name="Lipzen A."/>
            <person name="Lukacs Z."/>
            <person name="Mihaltcheva S."/>
            <person name="Morgado L.N."/>
            <person name="Niskanen T."/>
            <person name="Noordeloos M.E."/>
            <person name="Ohm R.A."/>
            <person name="Ortiz-Santana B."/>
            <person name="Ovrebo C."/>
            <person name="Racz N."/>
            <person name="Riley R."/>
            <person name="Savchenko A."/>
            <person name="Shiryaev A."/>
            <person name="Soop K."/>
            <person name="Spirin V."/>
            <person name="Szebenyi C."/>
            <person name="Tomsovsky M."/>
            <person name="Tulloss R.E."/>
            <person name="Uehling J."/>
            <person name="Grigoriev I.V."/>
            <person name="Vagvolgyi C."/>
            <person name="Papp T."/>
            <person name="Martin F.M."/>
            <person name="Miettinen O."/>
            <person name="Hibbett D.S."/>
            <person name="Nagy L.G."/>
        </authorList>
    </citation>
    <scope>NUCLEOTIDE SEQUENCE [LARGE SCALE GENOMIC DNA]</scope>
    <source>
        <strain evidence="1 2">NL-1719</strain>
    </source>
</reference>
<keyword evidence="2" id="KW-1185">Reference proteome</keyword>
<accession>A0ACD3A198</accession>
<evidence type="ECO:0000313" key="1">
    <source>
        <dbReference type="EMBL" id="TFK59477.1"/>
    </source>
</evidence>
<gene>
    <name evidence="1" type="ORF">BDN72DRAFT_865117</name>
</gene>
<dbReference type="EMBL" id="ML208966">
    <property type="protein sequence ID" value="TFK59477.1"/>
    <property type="molecule type" value="Genomic_DNA"/>
</dbReference>
<protein>
    <submittedName>
        <fullName evidence="1">FAD/NAD(P)-binding domain-containing protein</fullName>
    </submittedName>
</protein>
<name>A0ACD3A198_9AGAR</name>
<sequence length="625" mass="70643">MSHSTPFRFKRDVFSQYANNIIREYQERVKDTISKPTGIFYKRDSDALPISTRGKAIGIIGAGVGGLYAAMILQSLDLEFEILEANEDVGGRLYTYHFDTSKPPGGHEYFDLGAMRFPDTPMMRRTFHLFKLLDNRIKLVDYIFNNDNSILLYNNELKQNGPPTDIAVLNDPRVQDIPDRYKKKTITDLVEYTVVPFANALAKDITGGGREGWDLMMKYDKYSTRAYMLLVPIDPSLDPEGLLPYPTQLIDLLETFDSSTGGLDNAFTEAVLNQLSFSWPEKKPGEEIRWRCLDGGSQTLAFAMRDALKEKGLNLTTGFRVGSIALSKDETELEVKSIKHQTRTYDHVITTTTLSCLRIINLDKANLDPAQSIALRELQYGPSTKIGIEFKTQWWGADQHPGMEMPFGPIQGGQSFTDRCIRMIVYPSYGEAPGSTPSRVLMVNYTWTSDALRLTGLISSGDPDALEILKDLVFRDIVAVHWNKLDPEKGYAFLQEQFVKWHPFSWVTASNTIGAYASFGPGQFEYICRYLTIPAAKGRLYFAGEVVSARHAWVVGALTASWRAIRQILLATYPGKLPEFYRMMWGENEDWSDEIVLSMLALSLEVGNDDFKFPLVWRDEVVGNN</sequence>
<proteinExistence type="predicted"/>